<keyword evidence="1" id="KW-1133">Transmembrane helix</keyword>
<organism evidence="2 3">
    <name type="scientific">Glycomyces buryatensis</name>
    <dbReference type="NCBI Taxonomy" id="2570927"/>
    <lineage>
        <taxon>Bacteria</taxon>
        <taxon>Bacillati</taxon>
        <taxon>Actinomycetota</taxon>
        <taxon>Actinomycetes</taxon>
        <taxon>Glycomycetales</taxon>
        <taxon>Glycomycetaceae</taxon>
        <taxon>Glycomyces</taxon>
    </lineage>
</organism>
<evidence type="ECO:0000256" key="1">
    <source>
        <dbReference type="SAM" id="Phobius"/>
    </source>
</evidence>
<protein>
    <submittedName>
        <fullName evidence="2">Uncharacterized protein</fullName>
    </submittedName>
</protein>
<feature type="transmembrane region" description="Helical" evidence="1">
    <location>
        <begin position="15"/>
        <end position="34"/>
    </location>
</feature>
<evidence type="ECO:0000313" key="3">
    <source>
        <dbReference type="Proteomes" id="UP000308760"/>
    </source>
</evidence>
<reference evidence="2 3" key="2">
    <citation type="submission" date="2019-05" db="EMBL/GenBank/DDBJ databases">
        <title>Glycomyces buryatensis sp. nov.</title>
        <authorList>
            <person name="Nikitina E."/>
        </authorList>
    </citation>
    <scope>NUCLEOTIDE SEQUENCE [LARGE SCALE GENOMIC DNA]</scope>
    <source>
        <strain evidence="2 3">18</strain>
    </source>
</reference>
<keyword evidence="1" id="KW-0812">Transmembrane</keyword>
<comment type="caution">
    <text evidence="2">The sequence shown here is derived from an EMBL/GenBank/DDBJ whole genome shotgun (WGS) entry which is preliminary data.</text>
</comment>
<keyword evidence="3" id="KW-1185">Reference proteome</keyword>
<dbReference type="Proteomes" id="UP000308760">
    <property type="component" value="Unassembled WGS sequence"/>
</dbReference>
<name>A0A4V4HQD9_9ACTN</name>
<reference evidence="3" key="1">
    <citation type="submission" date="2019-04" db="EMBL/GenBank/DDBJ databases">
        <title>Nocardioides xinjiangensis sp. nov.</title>
        <authorList>
            <person name="Liu S."/>
        </authorList>
    </citation>
    <scope>NUCLEOTIDE SEQUENCE [LARGE SCALE GENOMIC DNA]</scope>
    <source>
        <strain evidence="3">18</strain>
    </source>
</reference>
<keyword evidence="1" id="KW-0472">Membrane</keyword>
<dbReference type="OrthoDB" id="5178207at2"/>
<dbReference type="EMBL" id="STGY01000083">
    <property type="protein sequence ID" value="THV33416.1"/>
    <property type="molecule type" value="Genomic_DNA"/>
</dbReference>
<gene>
    <name evidence="2" type="ORF">FAB82_25040</name>
</gene>
<accession>A0A4V4HQD9</accession>
<dbReference type="AlphaFoldDB" id="A0A4V4HQD9"/>
<evidence type="ECO:0000313" key="2">
    <source>
        <dbReference type="EMBL" id="THV33416.1"/>
    </source>
</evidence>
<proteinExistence type="predicted"/>
<sequence length="357" mass="39690">MTPLLPSAGSLPVSLRARWAVILIAVGVLIAWNTDWRHIYDAYRGATYPDSSRTYEWHEDDLDNEARTAAFTVPNSDHTLEFDWAAPLTITHIRLEVYEDAFGTGFRLGVAADSTTEGGPNCLNARVTGDGETTTADWCIRSDQHRPIDMAEFLGKESDDDDQWAPDSLYITQTANLDPAAFNSATQVDYFGFGLDTGNSFESGLWGPHPGSIQGAALHDGQCPNPGLVAQLDDIHLSDRYTDPAEHQGHIEYTRDRESAYPEEHRLYSAACHPANREMMLDASAFDPFQDHRPIPLSTVFRYNASYSEPQPLRTVLVVDVRSCDATLERCTSDDPKYDHGFNEGTGRNWMAALLDT</sequence>
<dbReference type="RefSeq" id="WP_136537297.1">
    <property type="nucleotide sequence ID" value="NZ_STGY01000083.1"/>
</dbReference>